<name>A0A8H6X9K4_9AGAR</name>
<reference evidence="1" key="1">
    <citation type="submission" date="2020-05" db="EMBL/GenBank/DDBJ databases">
        <title>Mycena genomes resolve the evolution of fungal bioluminescence.</title>
        <authorList>
            <person name="Tsai I.J."/>
        </authorList>
    </citation>
    <scope>NUCLEOTIDE SEQUENCE</scope>
    <source>
        <strain evidence="1">160909Yilan</strain>
    </source>
</reference>
<sequence>MQTCPAEIAEQLPDDLREFCGRTSVNWTAAMSAVRSSEAGRKRCLATASLKLRATHAFHLPLLDAEAGLRQLRDRLLATVRAVPGLDFELWYDARKDHGRWPNQLVCEGDEFIPLAGQRMELGRRKVAITAVLNKLTWQLARPDVVGVPLDKTPRQKQKYGLDRAVMEVGHAVQSAHIGIADAQVASSRRP</sequence>
<evidence type="ECO:0000313" key="2">
    <source>
        <dbReference type="Proteomes" id="UP000623467"/>
    </source>
</evidence>
<organism evidence="1 2">
    <name type="scientific">Mycena sanguinolenta</name>
    <dbReference type="NCBI Taxonomy" id="230812"/>
    <lineage>
        <taxon>Eukaryota</taxon>
        <taxon>Fungi</taxon>
        <taxon>Dikarya</taxon>
        <taxon>Basidiomycota</taxon>
        <taxon>Agaricomycotina</taxon>
        <taxon>Agaricomycetes</taxon>
        <taxon>Agaricomycetidae</taxon>
        <taxon>Agaricales</taxon>
        <taxon>Marasmiineae</taxon>
        <taxon>Mycenaceae</taxon>
        <taxon>Mycena</taxon>
    </lineage>
</organism>
<protein>
    <submittedName>
        <fullName evidence="1">Uncharacterized protein</fullName>
    </submittedName>
</protein>
<dbReference type="OrthoDB" id="3053855at2759"/>
<keyword evidence="2" id="KW-1185">Reference proteome</keyword>
<evidence type="ECO:0000313" key="1">
    <source>
        <dbReference type="EMBL" id="KAF7336591.1"/>
    </source>
</evidence>
<proteinExistence type="predicted"/>
<dbReference type="Proteomes" id="UP000623467">
    <property type="component" value="Unassembled WGS sequence"/>
</dbReference>
<accession>A0A8H6X9K4</accession>
<dbReference type="AlphaFoldDB" id="A0A8H6X9K4"/>
<dbReference type="EMBL" id="JACAZH010000036">
    <property type="protein sequence ID" value="KAF7336591.1"/>
    <property type="molecule type" value="Genomic_DNA"/>
</dbReference>
<gene>
    <name evidence="1" type="ORF">MSAN_02291300</name>
</gene>
<comment type="caution">
    <text evidence="1">The sequence shown here is derived from an EMBL/GenBank/DDBJ whole genome shotgun (WGS) entry which is preliminary data.</text>
</comment>